<dbReference type="RefSeq" id="WP_136693720.1">
    <property type="nucleotide sequence ID" value="NZ_SSHH01000002.1"/>
</dbReference>
<evidence type="ECO:0000313" key="13">
    <source>
        <dbReference type="Proteomes" id="UP000309389"/>
    </source>
</evidence>
<evidence type="ECO:0000256" key="10">
    <source>
        <dbReference type="SAM" id="SignalP"/>
    </source>
</evidence>
<evidence type="ECO:0000256" key="7">
    <source>
        <dbReference type="ARBA" id="ARBA00023295"/>
    </source>
</evidence>
<proteinExistence type="inferred from homology"/>
<keyword evidence="5 9" id="KW-0378">Hydrolase</keyword>
<evidence type="ECO:0000259" key="11">
    <source>
        <dbReference type="PROSITE" id="PS51760"/>
    </source>
</evidence>
<dbReference type="PRINTS" id="PR00134">
    <property type="entry name" value="GLHYDRLASE10"/>
</dbReference>
<evidence type="ECO:0000256" key="6">
    <source>
        <dbReference type="ARBA" id="ARBA00023277"/>
    </source>
</evidence>
<evidence type="ECO:0000256" key="4">
    <source>
        <dbReference type="ARBA" id="ARBA00022729"/>
    </source>
</evidence>
<dbReference type="Proteomes" id="UP000309389">
    <property type="component" value="Unassembled WGS sequence"/>
</dbReference>
<keyword evidence="3 12" id="KW-0858">Xylan degradation</keyword>
<dbReference type="Gene3D" id="3.20.20.80">
    <property type="entry name" value="Glycosidases"/>
    <property type="match status" value="1"/>
</dbReference>
<dbReference type="PANTHER" id="PTHR31490:SF88">
    <property type="entry name" value="BETA-XYLANASE"/>
    <property type="match status" value="1"/>
</dbReference>
<keyword evidence="4 10" id="KW-0732">Signal</keyword>
<organism evidence="12 13">
    <name type="scientific">Alteraurantiacibacter aquimixticola</name>
    <dbReference type="NCBI Taxonomy" id="2489173"/>
    <lineage>
        <taxon>Bacteria</taxon>
        <taxon>Pseudomonadati</taxon>
        <taxon>Pseudomonadota</taxon>
        <taxon>Alphaproteobacteria</taxon>
        <taxon>Sphingomonadales</taxon>
        <taxon>Erythrobacteraceae</taxon>
        <taxon>Alteraurantiacibacter</taxon>
    </lineage>
</organism>
<keyword evidence="13" id="KW-1185">Reference proteome</keyword>
<reference evidence="12 13" key="1">
    <citation type="submission" date="2019-04" db="EMBL/GenBank/DDBJ databases">
        <title>Altererythrobacter aquimixticola sp. nov., isolated from sediment of junction between the ocean and a freshwater spring.</title>
        <authorList>
            <person name="Yoon J.-H."/>
        </authorList>
    </citation>
    <scope>NUCLEOTIDE SEQUENCE [LARGE SCALE GENOMIC DNA]</scope>
    <source>
        <strain evidence="12 13">SSKS-13</strain>
    </source>
</reference>
<dbReference type="EMBL" id="SSHH01000002">
    <property type="protein sequence ID" value="TIX50700.1"/>
    <property type="molecule type" value="Genomic_DNA"/>
</dbReference>
<dbReference type="PANTHER" id="PTHR31490">
    <property type="entry name" value="GLYCOSYL HYDROLASE"/>
    <property type="match status" value="1"/>
</dbReference>
<evidence type="ECO:0000256" key="2">
    <source>
        <dbReference type="ARBA" id="ARBA00007495"/>
    </source>
</evidence>
<keyword evidence="6 9" id="KW-0119">Carbohydrate metabolism</keyword>
<accession>A0A4T3F3G2</accession>
<dbReference type="PROSITE" id="PS51760">
    <property type="entry name" value="GH10_2"/>
    <property type="match status" value="1"/>
</dbReference>
<dbReference type="InterPro" id="IPR001000">
    <property type="entry name" value="GH10_dom"/>
</dbReference>
<dbReference type="AlphaFoldDB" id="A0A4T3F3G2"/>
<dbReference type="InterPro" id="IPR044846">
    <property type="entry name" value="GH10"/>
</dbReference>
<feature type="domain" description="GH10" evidence="11">
    <location>
        <begin position="25"/>
        <end position="363"/>
    </location>
</feature>
<feature type="chain" id="PRO_5020243006" description="Beta-xylanase" evidence="10">
    <location>
        <begin position="24"/>
        <end position="370"/>
    </location>
</feature>
<dbReference type="InterPro" id="IPR017853">
    <property type="entry name" value="GH"/>
</dbReference>
<comment type="similarity">
    <text evidence="2 9">Belongs to the glycosyl hydrolase 10 (cellulase F) family.</text>
</comment>
<evidence type="ECO:0000313" key="12">
    <source>
        <dbReference type="EMBL" id="TIX50700.1"/>
    </source>
</evidence>
<name>A0A4T3F3G2_9SPHN</name>
<evidence type="ECO:0000256" key="9">
    <source>
        <dbReference type="RuleBase" id="RU361174"/>
    </source>
</evidence>
<comment type="catalytic activity">
    <reaction evidence="1 9">
        <text>Endohydrolysis of (1-&gt;4)-beta-D-xylosidic linkages in xylans.</text>
        <dbReference type="EC" id="3.2.1.8"/>
    </reaction>
</comment>
<dbReference type="SUPFAM" id="SSF51445">
    <property type="entry name" value="(Trans)glycosidases"/>
    <property type="match status" value="1"/>
</dbReference>
<dbReference type="GO" id="GO:0045493">
    <property type="term" value="P:xylan catabolic process"/>
    <property type="evidence" value="ECO:0007669"/>
    <property type="project" value="UniProtKB-KW"/>
</dbReference>
<evidence type="ECO:0000256" key="3">
    <source>
        <dbReference type="ARBA" id="ARBA00022651"/>
    </source>
</evidence>
<keyword evidence="8 9" id="KW-0624">Polysaccharide degradation</keyword>
<evidence type="ECO:0000256" key="5">
    <source>
        <dbReference type="ARBA" id="ARBA00022801"/>
    </source>
</evidence>
<feature type="signal peptide" evidence="10">
    <location>
        <begin position="1"/>
        <end position="23"/>
    </location>
</feature>
<sequence length="370" mass="41890">MDRRAFVSLAGFGIAAAAFPADAAAPASIPLAEHAARRGISFGSAVSQRVLGDRSYRQLVDHQCDMLVGENAFKWRHMERRENQREVAEARWIAAYAQNSGKRLRGHCFCWNHHDRMPRWLVDKAAGLAPRDHGELTRQMWRHGAFLARTFPDIACWDAMNEAVDPTTGELRETEFTRLLGEDYVDLSFHIMAERLPSANLVYNETMSWEADPTHRDGVLRVLERALASGVPIHALGIQSHIGKTLGRRRDERAWRRFLEEVEGMGVDVILTEFDCSDRNIAARSREQRDAEVAAHVRAYLDLTLSFTNVRELLVWSLADGPSYMNRRSYPRRRRRADGLPLRGHPFDQQLAAKPMLAAMQGALASAPVR</sequence>
<comment type="caution">
    <text evidence="12">The sequence shown here is derived from an EMBL/GenBank/DDBJ whole genome shotgun (WGS) entry which is preliminary data.</text>
</comment>
<keyword evidence="7 9" id="KW-0326">Glycosidase</keyword>
<dbReference type="Pfam" id="PF00331">
    <property type="entry name" value="Glyco_hydro_10"/>
    <property type="match status" value="1"/>
</dbReference>
<protein>
    <recommendedName>
        <fullName evidence="9">Beta-xylanase</fullName>
        <ecNumber evidence="9">3.2.1.8</ecNumber>
    </recommendedName>
</protein>
<dbReference type="EC" id="3.2.1.8" evidence="9"/>
<evidence type="ECO:0000256" key="8">
    <source>
        <dbReference type="ARBA" id="ARBA00023326"/>
    </source>
</evidence>
<dbReference type="OrthoDB" id="9815836at2"/>
<dbReference type="GO" id="GO:0031176">
    <property type="term" value="F:endo-1,4-beta-xylanase activity"/>
    <property type="evidence" value="ECO:0007669"/>
    <property type="project" value="UniProtKB-EC"/>
</dbReference>
<evidence type="ECO:0000256" key="1">
    <source>
        <dbReference type="ARBA" id="ARBA00000681"/>
    </source>
</evidence>
<dbReference type="SMART" id="SM00633">
    <property type="entry name" value="Glyco_10"/>
    <property type="match status" value="1"/>
</dbReference>
<gene>
    <name evidence="12" type="ORF">E5222_10650</name>
</gene>